<dbReference type="GO" id="GO:0016020">
    <property type="term" value="C:membrane"/>
    <property type="evidence" value="ECO:0007669"/>
    <property type="project" value="UniProtKB-SubCell"/>
</dbReference>
<keyword evidence="4" id="KW-1185">Reference proteome</keyword>
<evidence type="ECO:0000313" key="4">
    <source>
        <dbReference type="Proteomes" id="UP001642360"/>
    </source>
</evidence>
<sequence>MKQKVVIRVPMNGQKSRSKAMKIVVGVSGVESASLQGQENNQITVVGENIDPVVLATLLRKNVGSADLVSVSPVGGEENKENVATAQPPVWSHSYYPAVVPQYPMYPIYQADPICTIL</sequence>
<dbReference type="Gene3D" id="3.30.70.100">
    <property type="match status" value="1"/>
</dbReference>
<gene>
    <name evidence="3" type="ORF">ILEXP_LOCUS19997</name>
</gene>
<feature type="domain" description="HMA" evidence="2">
    <location>
        <begin position="2"/>
        <end position="71"/>
    </location>
</feature>
<dbReference type="EMBL" id="CAUOFW020002169">
    <property type="protein sequence ID" value="CAK9151836.1"/>
    <property type="molecule type" value="Genomic_DNA"/>
</dbReference>
<accession>A0ABC8S3P6</accession>
<dbReference type="PROSITE" id="PS50846">
    <property type="entry name" value="HMA_2"/>
    <property type="match status" value="1"/>
</dbReference>
<comment type="subcellular location">
    <subcellularLocation>
        <location evidence="1">Membrane</location>
        <topology evidence="1">Peripheral membrane protein</topology>
    </subcellularLocation>
</comment>
<dbReference type="Proteomes" id="UP001642360">
    <property type="component" value="Unassembled WGS sequence"/>
</dbReference>
<evidence type="ECO:0000259" key="2">
    <source>
        <dbReference type="PROSITE" id="PS50846"/>
    </source>
</evidence>
<dbReference type="PANTHER" id="PTHR46371">
    <property type="entry name" value="OS04G0464100 PROTEIN"/>
    <property type="match status" value="1"/>
</dbReference>
<reference evidence="3 4" key="1">
    <citation type="submission" date="2024-02" db="EMBL/GenBank/DDBJ databases">
        <authorList>
            <person name="Vignale AGUSTIN F."/>
            <person name="Sosa J E."/>
            <person name="Modenutti C."/>
        </authorList>
    </citation>
    <scope>NUCLEOTIDE SEQUENCE [LARGE SCALE GENOMIC DNA]</scope>
</reference>
<dbReference type="GO" id="GO:0009626">
    <property type="term" value="P:plant-type hypersensitive response"/>
    <property type="evidence" value="ECO:0007669"/>
    <property type="project" value="UniProtKB-KW"/>
</dbReference>
<dbReference type="AlphaFoldDB" id="A0ABC8S3P6"/>
<evidence type="ECO:0000256" key="1">
    <source>
        <dbReference type="ARBA" id="ARBA00004170"/>
    </source>
</evidence>
<proteinExistence type="predicted"/>
<name>A0ABC8S3P6_9AQUA</name>
<protein>
    <recommendedName>
        <fullName evidence="2">HMA domain-containing protein</fullName>
    </recommendedName>
</protein>
<evidence type="ECO:0000313" key="3">
    <source>
        <dbReference type="EMBL" id="CAK9151836.1"/>
    </source>
</evidence>
<organism evidence="3 4">
    <name type="scientific">Ilex paraguariensis</name>
    <name type="common">yerba mate</name>
    <dbReference type="NCBI Taxonomy" id="185542"/>
    <lineage>
        <taxon>Eukaryota</taxon>
        <taxon>Viridiplantae</taxon>
        <taxon>Streptophyta</taxon>
        <taxon>Embryophyta</taxon>
        <taxon>Tracheophyta</taxon>
        <taxon>Spermatophyta</taxon>
        <taxon>Magnoliopsida</taxon>
        <taxon>eudicotyledons</taxon>
        <taxon>Gunneridae</taxon>
        <taxon>Pentapetalae</taxon>
        <taxon>asterids</taxon>
        <taxon>campanulids</taxon>
        <taxon>Aquifoliales</taxon>
        <taxon>Aquifoliaceae</taxon>
        <taxon>Ilex</taxon>
    </lineage>
</organism>
<dbReference type="InterPro" id="IPR006121">
    <property type="entry name" value="HMA_dom"/>
</dbReference>
<comment type="caution">
    <text evidence="3">The sequence shown here is derived from an EMBL/GenBank/DDBJ whole genome shotgun (WGS) entry which is preliminary data.</text>
</comment>
<dbReference type="InterPro" id="IPR044296">
    <property type="entry name" value="HIPP46"/>
</dbReference>